<comment type="caution">
    <text evidence="1">The sequence shown here is derived from an EMBL/GenBank/DDBJ whole genome shotgun (WGS) entry which is preliminary data.</text>
</comment>
<keyword evidence="2" id="KW-1185">Reference proteome</keyword>
<evidence type="ECO:0000313" key="1">
    <source>
        <dbReference type="EMBL" id="GLR64200.1"/>
    </source>
</evidence>
<organism evidence="1 2">
    <name type="scientific">Marinospirillum insulare</name>
    <dbReference type="NCBI Taxonomy" id="217169"/>
    <lineage>
        <taxon>Bacteria</taxon>
        <taxon>Pseudomonadati</taxon>
        <taxon>Pseudomonadota</taxon>
        <taxon>Gammaproteobacteria</taxon>
        <taxon>Oceanospirillales</taxon>
        <taxon>Oceanospirillaceae</taxon>
        <taxon>Marinospirillum</taxon>
    </lineage>
</organism>
<sequence length="160" mass="17805">MSLPSFMAVEAAAIEEGSFPVSMAWSLPDGSIKQALIQPDEDWLEDATDLTGIRDLDLTIEAYSAAEVVRELLYDQLDDAYYVTAIHPQEGWLLKLFASAGQEIGFELLPASELCADVDEWSEIYQDNLHLHGLDPERAEDQVRALLETHVLLTGDQPDE</sequence>
<gene>
    <name evidence="1" type="ORF">GCM10007878_16380</name>
</gene>
<accession>A0ABQ5ZYU1</accession>
<dbReference type="EMBL" id="BSOR01000028">
    <property type="protein sequence ID" value="GLR64200.1"/>
    <property type="molecule type" value="Genomic_DNA"/>
</dbReference>
<proteinExistence type="predicted"/>
<reference evidence="2" key="1">
    <citation type="journal article" date="2019" name="Int. J. Syst. Evol. Microbiol.">
        <title>The Global Catalogue of Microorganisms (GCM) 10K type strain sequencing project: providing services to taxonomists for standard genome sequencing and annotation.</title>
        <authorList>
            <consortium name="The Broad Institute Genomics Platform"/>
            <consortium name="The Broad Institute Genome Sequencing Center for Infectious Disease"/>
            <person name="Wu L."/>
            <person name="Ma J."/>
        </authorList>
    </citation>
    <scope>NUCLEOTIDE SEQUENCE [LARGE SCALE GENOMIC DNA]</scope>
    <source>
        <strain evidence="2">NBRC 100033</strain>
    </source>
</reference>
<name>A0ABQ5ZYU1_9GAMM</name>
<protein>
    <submittedName>
        <fullName evidence="1">Uncharacterized protein</fullName>
    </submittedName>
</protein>
<dbReference type="Proteomes" id="UP001156682">
    <property type="component" value="Unassembled WGS sequence"/>
</dbReference>
<evidence type="ECO:0000313" key="2">
    <source>
        <dbReference type="Proteomes" id="UP001156682"/>
    </source>
</evidence>
<dbReference type="RefSeq" id="WP_027851105.1">
    <property type="nucleotide sequence ID" value="NZ_BSOR01000028.1"/>
</dbReference>